<comment type="subcellular location">
    <subcellularLocation>
        <location evidence="1">Cell membrane</location>
        <topology evidence="1">Multi-pass membrane protein</topology>
    </subcellularLocation>
</comment>
<dbReference type="AlphaFoldDB" id="A0A1M6QBN3"/>
<sequence length="246" mass="26123">MLALDAGAYASRWRHRHPGEKALLSLGLLVVTVALPPWPGALFCGVAALALLLGPARVGARIVWRVVRIPLGFILAGAVPLLVAVGGDPWLALDPAGLRPAAELVGRAIAALLCLVLFAATTPLADVVPRLHRLGVPPAVTEIAGIVYRLLFQLLESVRVVREAQAIRLGFRTWRTTYRSLAGQGAAIFVRAFDRARRLEQGLAARGYDGELRVQVAAQPVSRAFVAATLVLLAGIVALTLLVVRA</sequence>
<dbReference type="NCBIfam" id="TIGR02454">
    <property type="entry name" value="ECF_T_CbiQ"/>
    <property type="match status" value="1"/>
</dbReference>
<dbReference type="GO" id="GO:0006824">
    <property type="term" value="P:cobalt ion transport"/>
    <property type="evidence" value="ECO:0007669"/>
    <property type="project" value="InterPro"/>
</dbReference>
<feature type="transmembrane region" description="Helical" evidence="6">
    <location>
        <begin position="66"/>
        <end position="85"/>
    </location>
</feature>
<evidence type="ECO:0000313" key="7">
    <source>
        <dbReference type="EMBL" id="SHK17689.1"/>
    </source>
</evidence>
<dbReference type="EMBL" id="FRAP01000003">
    <property type="protein sequence ID" value="SHK17689.1"/>
    <property type="molecule type" value="Genomic_DNA"/>
</dbReference>
<reference evidence="7 8" key="1">
    <citation type="submission" date="2016-11" db="EMBL/GenBank/DDBJ databases">
        <authorList>
            <person name="Jaros S."/>
            <person name="Januszkiewicz K."/>
            <person name="Wedrychowicz H."/>
        </authorList>
    </citation>
    <scope>NUCLEOTIDE SEQUENCE [LARGE SCALE GENOMIC DNA]</scope>
    <source>
        <strain evidence="7 8">DSM 43832</strain>
    </source>
</reference>
<evidence type="ECO:0000256" key="5">
    <source>
        <dbReference type="ARBA" id="ARBA00023136"/>
    </source>
</evidence>
<evidence type="ECO:0000256" key="2">
    <source>
        <dbReference type="ARBA" id="ARBA00022475"/>
    </source>
</evidence>
<feature type="transmembrane region" description="Helical" evidence="6">
    <location>
        <begin position="224"/>
        <end position="244"/>
    </location>
</feature>
<dbReference type="CDD" id="cd16914">
    <property type="entry name" value="EcfT"/>
    <property type="match status" value="1"/>
</dbReference>
<evidence type="ECO:0000256" key="1">
    <source>
        <dbReference type="ARBA" id="ARBA00004651"/>
    </source>
</evidence>
<evidence type="ECO:0000256" key="3">
    <source>
        <dbReference type="ARBA" id="ARBA00022692"/>
    </source>
</evidence>
<evidence type="ECO:0000256" key="4">
    <source>
        <dbReference type="ARBA" id="ARBA00022989"/>
    </source>
</evidence>
<keyword evidence="2" id="KW-1003">Cell membrane</keyword>
<feature type="transmembrane region" description="Helical" evidence="6">
    <location>
        <begin position="105"/>
        <end position="125"/>
    </location>
</feature>
<dbReference type="RefSeq" id="WP_073455751.1">
    <property type="nucleotide sequence ID" value="NZ_CALGVN010000032.1"/>
</dbReference>
<keyword evidence="8" id="KW-1185">Reference proteome</keyword>
<organism evidence="7 8">
    <name type="scientific">Pseudonocardia thermophila</name>
    <dbReference type="NCBI Taxonomy" id="1848"/>
    <lineage>
        <taxon>Bacteria</taxon>
        <taxon>Bacillati</taxon>
        <taxon>Actinomycetota</taxon>
        <taxon>Actinomycetes</taxon>
        <taxon>Pseudonocardiales</taxon>
        <taxon>Pseudonocardiaceae</taxon>
        <taxon>Pseudonocardia</taxon>
    </lineage>
</organism>
<dbReference type="OrthoDB" id="4407546at2"/>
<feature type="transmembrane region" description="Helical" evidence="6">
    <location>
        <begin position="22"/>
        <end position="54"/>
    </location>
</feature>
<evidence type="ECO:0000256" key="6">
    <source>
        <dbReference type="SAM" id="Phobius"/>
    </source>
</evidence>
<dbReference type="PANTHER" id="PTHR43723:SF1">
    <property type="entry name" value="COBALT TRANSPORT PROTEIN CBIQ"/>
    <property type="match status" value="1"/>
</dbReference>
<dbReference type="InterPro" id="IPR052770">
    <property type="entry name" value="Cobalt_transport_CbiQ"/>
</dbReference>
<dbReference type="PANTHER" id="PTHR43723">
    <property type="entry name" value="COBALT TRANSPORT PROTEIN CBIQ"/>
    <property type="match status" value="1"/>
</dbReference>
<keyword evidence="3 6" id="KW-0812">Transmembrane</keyword>
<dbReference type="GO" id="GO:0043190">
    <property type="term" value="C:ATP-binding cassette (ABC) transporter complex"/>
    <property type="evidence" value="ECO:0007669"/>
    <property type="project" value="InterPro"/>
</dbReference>
<protein>
    <submittedName>
        <fullName evidence="7">Cobalt/nickel transport system permease protein</fullName>
    </submittedName>
</protein>
<keyword evidence="5 6" id="KW-0472">Membrane</keyword>
<accession>A0A1M6QBN3</accession>
<proteinExistence type="predicted"/>
<dbReference type="InterPro" id="IPR003339">
    <property type="entry name" value="ABC/ECF_trnsptr_transmembrane"/>
</dbReference>
<dbReference type="Pfam" id="PF02361">
    <property type="entry name" value="CbiQ"/>
    <property type="match status" value="1"/>
</dbReference>
<dbReference type="Proteomes" id="UP000184363">
    <property type="component" value="Unassembled WGS sequence"/>
</dbReference>
<evidence type="ECO:0000313" key="8">
    <source>
        <dbReference type="Proteomes" id="UP000184363"/>
    </source>
</evidence>
<gene>
    <name evidence="7" type="ORF">SAMN05443637_103225</name>
</gene>
<name>A0A1M6QBN3_PSETH</name>
<dbReference type="InterPro" id="IPR012809">
    <property type="entry name" value="ECF_CbiQ"/>
</dbReference>
<keyword evidence="4 6" id="KW-1133">Transmembrane helix</keyword>
<dbReference type="STRING" id="1848.SAMN05443637_103225"/>